<feature type="compositionally biased region" description="Low complexity" evidence="4">
    <location>
        <begin position="131"/>
        <end position="168"/>
    </location>
</feature>
<evidence type="ECO:0000256" key="4">
    <source>
        <dbReference type="SAM" id="MobiDB-lite"/>
    </source>
</evidence>
<dbReference type="SMART" id="SM00164">
    <property type="entry name" value="TBC"/>
    <property type="match status" value="1"/>
</dbReference>
<sequence length="949" mass="105974">MPPAPMTKGTGSLARKWRKIKKRCSSFSSGDVLNGLTRSKSMTERDALGSEDMNHHQTSHLDSDDEEEDFDEGIGELNITVATTTLDEASLSKFRNIRDKLHQWNFDRKRRSSQGESSSSSSNGQGHGVAHRWQWQQEHQHHSSTPSSSSPQSSSSSGSTRPVMRSSSLKGDLHHQKALVVAGQSNEGNEHEGDPDQEDGDDEDDEEVFVRADPIHTKHSGQVKSAMIVSATNPYCTGARVPAKLRTKKRLGTNWSNTPSPSPPISDDSSEGQGPTHSNISTVSSLSHDQDSGYDGYCPTVDKSMHSISSSENTSVTSSLEESHYGNTTVGLSPKDFAIYGRTAVGRNRPQSVYEKQYGPVQHCLATPEFDHTTYSPRSQIATVVNLVNREPQPPARPIPERGQGAVPPPLPPRPTSFIPATSSTPHPSYHTTSLPRSRRLRKLAQDQRRSYHQDAGSESPRLKGGFSHSTTEVKKGDSVDGDGSDDTQNGTLKKTSSKFCTLPRHKHQQQFSIESISFEKGPGQKSLGFSIVGGKDSPKGSMGIYVKTIFPNGQALDKLCEGDEIFSINSVPVQGMTHQEAIAMFKEVKLGSLILVIGRRTQLKKKAARMTATNSPISKFSSYDEYGFERPVDFDVAAYEAFMSEYLGVLVRRGQKWEKLLQKSSAEDLKKNRTLKRFVRKGIPNKYRTKVWMRISGADDKRKAKRTHYKDMLSQPLNDVVAQEQIKNDLHRTFPNNMYFTKDNDVKSLKRPLHNVLLAFANSSPHIGYCQGLNYIAGLLLIVTKDEEKSFWLLKCLTDDLLPQYYGPDIPGLLTDVKVLAEIIRIKSPTVYRHVEAFKMPWALVCSKWFVCLFSDVLPVETVLRLWDCLFYEGSKILLRAAISLILMNTENILKTKEFSEMVQTFQNCTLTSDTMQCHDFMTTIFQKSSPLPSKTITKLRHRYGYEA</sequence>
<dbReference type="Pfam" id="PF00566">
    <property type="entry name" value="RabGAP-TBC"/>
    <property type="match status" value="1"/>
</dbReference>
<evidence type="ECO:0000256" key="3">
    <source>
        <dbReference type="ARBA" id="ARBA00070878"/>
    </source>
</evidence>
<evidence type="ECO:0000259" key="5">
    <source>
        <dbReference type="PROSITE" id="PS50086"/>
    </source>
</evidence>
<name>A0A553NR81_TIGCA</name>
<dbReference type="Gene3D" id="1.10.10.750">
    <property type="entry name" value="Ypt/Rab-GAP domain of gyp1p, domain 1"/>
    <property type="match status" value="1"/>
</dbReference>
<feature type="compositionally biased region" description="Low complexity" evidence="4">
    <location>
        <begin position="420"/>
        <end position="436"/>
    </location>
</feature>
<feature type="compositionally biased region" description="Acidic residues" evidence="4">
    <location>
        <begin position="63"/>
        <end position="74"/>
    </location>
</feature>
<dbReference type="InterPro" id="IPR050302">
    <property type="entry name" value="Rab_GAP_TBC_domain"/>
</dbReference>
<dbReference type="PROSITE" id="PS50106">
    <property type="entry name" value="PDZ"/>
    <property type="match status" value="1"/>
</dbReference>
<keyword evidence="8" id="KW-1185">Reference proteome</keyword>
<evidence type="ECO:0000256" key="1">
    <source>
        <dbReference type="ARBA" id="ARBA00022468"/>
    </source>
</evidence>
<dbReference type="STRING" id="6832.A0A553NR81"/>
<dbReference type="Proteomes" id="UP000318571">
    <property type="component" value="Chromosome 4"/>
</dbReference>
<comment type="function">
    <text evidence="2">May act as a GTPase-activating protein for Rab family protein(s).</text>
</comment>
<feature type="region of interest" description="Disordered" evidence="4">
    <location>
        <begin position="27"/>
        <end position="76"/>
    </location>
</feature>
<feature type="domain" description="PDZ" evidence="6">
    <location>
        <begin position="516"/>
        <end position="588"/>
    </location>
</feature>
<feature type="compositionally biased region" description="Basic and acidic residues" evidence="4">
    <location>
        <begin position="444"/>
        <end position="453"/>
    </location>
</feature>
<gene>
    <name evidence="7" type="ORF">TCAL_03767</name>
</gene>
<feature type="domain" description="Rab-GAP TBC" evidence="5">
    <location>
        <begin position="683"/>
        <end position="875"/>
    </location>
</feature>
<dbReference type="SUPFAM" id="SSF50156">
    <property type="entry name" value="PDZ domain-like"/>
    <property type="match status" value="1"/>
</dbReference>
<dbReference type="Gene3D" id="2.30.42.10">
    <property type="match status" value="1"/>
</dbReference>
<evidence type="ECO:0000313" key="7">
    <source>
        <dbReference type="EMBL" id="TRY67943.1"/>
    </source>
</evidence>
<dbReference type="FunFam" id="1.10.8.270:FF:000016">
    <property type="entry name" value="TBC1 domain family member 2A"/>
    <property type="match status" value="1"/>
</dbReference>
<dbReference type="InterPro" id="IPR000195">
    <property type="entry name" value="Rab-GAP-TBC_dom"/>
</dbReference>
<feature type="compositionally biased region" description="Basic and acidic residues" evidence="4">
    <location>
        <begin position="41"/>
        <end position="62"/>
    </location>
</feature>
<feature type="compositionally biased region" description="Polar residues" evidence="4">
    <location>
        <begin position="488"/>
        <end position="500"/>
    </location>
</feature>
<feature type="compositionally biased region" description="Low complexity" evidence="4">
    <location>
        <begin position="114"/>
        <end position="124"/>
    </location>
</feature>
<evidence type="ECO:0000259" key="6">
    <source>
        <dbReference type="PROSITE" id="PS50106"/>
    </source>
</evidence>
<dbReference type="SUPFAM" id="SSF47923">
    <property type="entry name" value="Ypt/Rab-GAP domain of gyp1p"/>
    <property type="match status" value="2"/>
</dbReference>
<feature type="region of interest" description="Disordered" evidence="4">
    <location>
        <begin position="391"/>
        <end position="501"/>
    </location>
</feature>
<evidence type="ECO:0000313" key="8">
    <source>
        <dbReference type="Proteomes" id="UP000318571"/>
    </source>
</evidence>
<dbReference type="EMBL" id="VCGU01000011">
    <property type="protein sequence ID" value="TRY67943.1"/>
    <property type="molecule type" value="Genomic_DNA"/>
</dbReference>
<evidence type="ECO:0000256" key="2">
    <source>
        <dbReference type="ARBA" id="ARBA00043879"/>
    </source>
</evidence>
<dbReference type="InterPro" id="IPR035969">
    <property type="entry name" value="Rab-GAP_TBC_sf"/>
</dbReference>
<feature type="region of interest" description="Disordered" evidence="4">
    <location>
        <begin position="102"/>
        <end position="228"/>
    </location>
</feature>
<dbReference type="PANTHER" id="PTHR47219:SF10">
    <property type="entry name" value="GROWTH HORMONE-REGULATED TBC PROTEIN 1"/>
    <property type="match status" value="1"/>
</dbReference>
<proteinExistence type="predicted"/>
<dbReference type="Gene3D" id="1.10.8.270">
    <property type="entry name" value="putative rabgap domain of human tbc1 domain family member 14 like domains"/>
    <property type="match status" value="1"/>
</dbReference>
<feature type="compositionally biased region" description="Polar residues" evidence="4">
    <location>
        <begin position="27"/>
        <end position="40"/>
    </location>
</feature>
<dbReference type="Pfam" id="PF00595">
    <property type="entry name" value="PDZ"/>
    <property type="match status" value="1"/>
</dbReference>
<dbReference type="SMART" id="SM00228">
    <property type="entry name" value="PDZ"/>
    <property type="match status" value="1"/>
</dbReference>
<feature type="region of interest" description="Disordered" evidence="4">
    <location>
        <begin position="247"/>
        <end position="329"/>
    </location>
</feature>
<organism evidence="7 8">
    <name type="scientific">Tigriopus californicus</name>
    <name type="common">Marine copepod</name>
    <dbReference type="NCBI Taxonomy" id="6832"/>
    <lineage>
        <taxon>Eukaryota</taxon>
        <taxon>Metazoa</taxon>
        <taxon>Ecdysozoa</taxon>
        <taxon>Arthropoda</taxon>
        <taxon>Crustacea</taxon>
        <taxon>Multicrustacea</taxon>
        <taxon>Hexanauplia</taxon>
        <taxon>Copepoda</taxon>
        <taxon>Harpacticoida</taxon>
        <taxon>Harpacticidae</taxon>
        <taxon>Tigriopus</taxon>
    </lineage>
</organism>
<dbReference type="FunFam" id="1.10.472.80:FF:000029">
    <property type="entry name" value="Growth hormone-regulated TBC protein 1"/>
    <property type="match status" value="1"/>
</dbReference>
<dbReference type="AlphaFoldDB" id="A0A553NR81"/>
<feature type="compositionally biased region" description="Low complexity" evidence="4">
    <location>
        <begin position="307"/>
        <end position="320"/>
    </location>
</feature>
<dbReference type="InterPro" id="IPR036034">
    <property type="entry name" value="PDZ_sf"/>
</dbReference>
<accession>A0A553NR81</accession>
<comment type="caution">
    <text evidence="7">The sequence shown here is derived from an EMBL/GenBank/DDBJ whole genome shotgun (WGS) entry which is preliminary data.</text>
</comment>
<feature type="compositionally biased region" description="Polar residues" evidence="4">
    <location>
        <begin position="271"/>
        <end position="287"/>
    </location>
</feature>
<keyword evidence="1" id="KW-0343">GTPase activation</keyword>
<dbReference type="Gene3D" id="1.10.472.80">
    <property type="entry name" value="Ypt/Rab-GAP domain of gyp1p, domain 3"/>
    <property type="match status" value="1"/>
</dbReference>
<dbReference type="GO" id="GO:0005096">
    <property type="term" value="F:GTPase activator activity"/>
    <property type="evidence" value="ECO:0007669"/>
    <property type="project" value="UniProtKB-KW"/>
</dbReference>
<dbReference type="InterPro" id="IPR001478">
    <property type="entry name" value="PDZ"/>
</dbReference>
<dbReference type="GO" id="GO:0031267">
    <property type="term" value="F:small GTPase binding"/>
    <property type="evidence" value="ECO:0007669"/>
    <property type="project" value="TreeGrafter"/>
</dbReference>
<dbReference type="PROSITE" id="PS50086">
    <property type="entry name" value="TBC_RABGAP"/>
    <property type="match status" value="1"/>
</dbReference>
<dbReference type="PANTHER" id="PTHR47219">
    <property type="entry name" value="RAB GTPASE-ACTIVATING PROTEIN 1-LIKE"/>
    <property type="match status" value="1"/>
</dbReference>
<protein>
    <recommendedName>
        <fullName evidence="3">Growth hormone-regulated TBC protein 1</fullName>
    </recommendedName>
</protein>
<reference evidence="7 8" key="1">
    <citation type="journal article" date="2018" name="Nat. Ecol. Evol.">
        <title>Genomic signatures of mitonuclear coevolution across populations of Tigriopus californicus.</title>
        <authorList>
            <person name="Barreto F.S."/>
            <person name="Watson E.T."/>
            <person name="Lima T.G."/>
            <person name="Willett C.S."/>
            <person name="Edmands S."/>
            <person name="Li W."/>
            <person name="Burton R.S."/>
        </authorList>
    </citation>
    <scope>NUCLEOTIDE SEQUENCE [LARGE SCALE GENOMIC DNA]</scope>
    <source>
        <strain evidence="7 8">San Diego</strain>
    </source>
</reference>
<feature type="compositionally biased region" description="Acidic residues" evidence="4">
    <location>
        <begin position="195"/>
        <end position="207"/>
    </location>
</feature>